<keyword evidence="7" id="KW-1185">Reference proteome</keyword>
<dbReference type="InterPro" id="IPR051829">
    <property type="entry name" value="Multiheme_Cytochr_ET"/>
</dbReference>
<dbReference type="InterPro" id="IPR023155">
    <property type="entry name" value="Cyt_c-552/4"/>
</dbReference>
<dbReference type="Pfam" id="PF13435">
    <property type="entry name" value="Cytochrome_C554"/>
    <property type="match status" value="1"/>
</dbReference>
<dbReference type="InterPro" id="IPR036280">
    <property type="entry name" value="Multihaem_cyt_sf"/>
</dbReference>
<evidence type="ECO:0000313" key="6">
    <source>
        <dbReference type="Proteomes" id="UP000003288"/>
    </source>
</evidence>
<dbReference type="AlphaFoldDB" id="A0AAI9AI28"/>
<dbReference type="Pfam" id="PF13447">
    <property type="entry name" value="Multi-haem_cyto"/>
    <property type="match status" value="1"/>
</dbReference>
<sequence>MKKVLSAGLSLAAISSLAFAANSLDSNPNYVKLKNFKPKGVSTDQCLMCHKTTDPGIVADWQHSKHAKAGVGCVECHVVPKDYPTAFKSHPMQGANWTVQIAVSSVTCAKCHAKEVTEFLNSGHARGAAQWLATPKNPHGIAMTRLAYGYETLRGNHPKYLADGKTLTKGIRKDDKFFRANEKNPRLSDLSVANICIQCHGTIIKLDKNGKPDAATWPNDGIASLYPDGGVGNCLSCHSRHKFSAAESRHPMACSNCHLGPDHPDKEIFESSVHGHIFDTNEEDYNFKTGEQIPGKTLRAATCFTCHMSGINGLKATHNVSLRLKWNLWAPASFLRTGGNETAGWAFWNGGGKVTENTVTRGNPKAGNPNGPEAARAQMKQVCMACHAATFTNNFFQRADAHVKVYNQYKAFATKMLKELKAKGLMKADLWSDPFFKLYYYLWHHEGRRMRQAAVMGSPDYAHWHGVFQVMQDIREMKDIYDYRMKMLKKYKDPKKVLENEPPMPVVTHE</sequence>
<proteinExistence type="predicted"/>
<dbReference type="EMBL" id="ABCJ01000002">
    <property type="protein sequence ID" value="EDM23995.1"/>
    <property type="molecule type" value="Genomic_DNA"/>
</dbReference>
<evidence type="ECO:0000313" key="5">
    <source>
        <dbReference type="EMBL" id="QCT94357.1"/>
    </source>
</evidence>
<reference evidence="4 6" key="1">
    <citation type="journal article" date="2011" name="Stand. Genomic Sci.">
        <title>Draft genome sequence of Caminibacter mediatlanticus strain TB-2, an epsilonproteobacterium isolated from a deep-sea hydrothermal vent.</title>
        <authorList>
            <person name="Giovannelli D."/>
            <person name="Ferriera S."/>
            <person name="Johnson J."/>
            <person name="Kravitz S."/>
            <person name="Perez-Rodriguez I."/>
            <person name="Ricci J."/>
            <person name="O'Brien C."/>
            <person name="Voordeckers J.W."/>
            <person name="Bini E."/>
            <person name="Vetriani C."/>
        </authorList>
    </citation>
    <scope>NUCLEOTIDE SEQUENCE [LARGE SCALE GENOMIC DNA]</scope>
    <source>
        <strain evidence="4 6">TB-2</strain>
    </source>
</reference>
<dbReference type="Proteomes" id="UP000003288">
    <property type="component" value="Unassembled WGS sequence"/>
</dbReference>
<dbReference type="PANTHER" id="PTHR35038">
    <property type="entry name" value="DISSIMILATORY SULFITE REDUCTASE SIRA"/>
    <property type="match status" value="1"/>
</dbReference>
<dbReference type="Gene3D" id="1.20.850.10">
    <property type="entry name" value="Hydroxylamine Oxidoreductase, Chain A, domain 2"/>
    <property type="match status" value="1"/>
</dbReference>
<dbReference type="SMR" id="A0AAI9AI28"/>
<name>A0AAI9AI28_9BACT</name>
<dbReference type="Proteomes" id="UP000306825">
    <property type="component" value="Chromosome"/>
</dbReference>
<feature type="chain" id="PRO_5042472579" evidence="2">
    <location>
        <begin position="21"/>
        <end position="510"/>
    </location>
</feature>
<evidence type="ECO:0000256" key="1">
    <source>
        <dbReference type="ARBA" id="ARBA00022729"/>
    </source>
</evidence>
<evidence type="ECO:0000256" key="2">
    <source>
        <dbReference type="SAM" id="SignalP"/>
    </source>
</evidence>
<dbReference type="Gene3D" id="1.10.780.10">
    <property type="entry name" value="Hydroxylamine Oxidoreductase, Chain A, domain 1"/>
    <property type="match status" value="1"/>
</dbReference>
<evidence type="ECO:0000313" key="4">
    <source>
        <dbReference type="EMBL" id="EDM23995.1"/>
    </source>
</evidence>
<dbReference type="RefSeq" id="WP_007473950.1">
    <property type="nucleotide sequence ID" value="NZ_ABCJ01000002.1"/>
</dbReference>
<gene>
    <name evidence="4" type="ORF">CMTB2_07066</name>
    <name evidence="5" type="ORF">FE773_03965</name>
</gene>
<dbReference type="EMBL" id="CP040463">
    <property type="protein sequence ID" value="QCT94357.1"/>
    <property type="molecule type" value="Genomic_DNA"/>
</dbReference>
<keyword evidence="1 2" id="KW-0732">Signal</keyword>
<evidence type="ECO:0000259" key="3">
    <source>
        <dbReference type="Pfam" id="PF13435"/>
    </source>
</evidence>
<organism evidence="4 6">
    <name type="scientific">Caminibacter mediatlanticus TB-2</name>
    <dbReference type="NCBI Taxonomy" id="391592"/>
    <lineage>
        <taxon>Bacteria</taxon>
        <taxon>Pseudomonadati</taxon>
        <taxon>Campylobacterota</taxon>
        <taxon>Epsilonproteobacteria</taxon>
        <taxon>Nautiliales</taxon>
        <taxon>Nautiliaceae</taxon>
        <taxon>Caminibacter</taxon>
    </lineage>
</organism>
<evidence type="ECO:0000313" key="7">
    <source>
        <dbReference type="Proteomes" id="UP000306825"/>
    </source>
</evidence>
<accession>A0AAI9AI28</accession>
<feature type="domain" description="Cytochrome c-552/4" evidence="3">
    <location>
        <begin position="23"/>
        <end position="77"/>
    </location>
</feature>
<reference evidence="5 7" key="2">
    <citation type="submission" date="2019-05" db="EMBL/GenBank/DDBJ databases">
        <title>A comparative analysis of the Nautiliaceae.</title>
        <authorList>
            <person name="Grosche A."/>
            <person name="Smedile F."/>
            <person name="Vetriani C."/>
        </authorList>
    </citation>
    <scope>NUCLEOTIDE SEQUENCE [LARGE SCALE GENOMIC DNA]</scope>
    <source>
        <strain evidence="5 7">TB-2</strain>
    </source>
</reference>
<dbReference type="SUPFAM" id="SSF48695">
    <property type="entry name" value="Multiheme cytochromes"/>
    <property type="match status" value="1"/>
</dbReference>
<feature type="signal peptide" evidence="2">
    <location>
        <begin position="1"/>
        <end position="20"/>
    </location>
</feature>
<protein>
    <submittedName>
        <fullName evidence="5">Hydrogenase</fullName>
    </submittedName>
    <submittedName>
        <fullName evidence="4">Hydroxylamine oxidase</fullName>
    </submittedName>
</protein>